<evidence type="ECO:0000313" key="3">
    <source>
        <dbReference type="Proteomes" id="UP000557717"/>
    </source>
</evidence>
<organism evidence="2 3">
    <name type="scientific">Haloferula luteola</name>
    <dbReference type="NCBI Taxonomy" id="595692"/>
    <lineage>
        <taxon>Bacteria</taxon>
        <taxon>Pseudomonadati</taxon>
        <taxon>Verrucomicrobiota</taxon>
        <taxon>Verrucomicrobiia</taxon>
        <taxon>Verrucomicrobiales</taxon>
        <taxon>Verrucomicrobiaceae</taxon>
        <taxon>Haloferula</taxon>
    </lineage>
</organism>
<gene>
    <name evidence="2" type="ORF">HNR46_001316</name>
</gene>
<evidence type="ECO:0000313" key="2">
    <source>
        <dbReference type="EMBL" id="MBB5351082.1"/>
    </source>
</evidence>
<dbReference type="GO" id="GO:0016887">
    <property type="term" value="F:ATP hydrolysis activity"/>
    <property type="evidence" value="ECO:0007669"/>
    <property type="project" value="InterPro"/>
</dbReference>
<dbReference type="Proteomes" id="UP000557717">
    <property type="component" value="Unassembled WGS sequence"/>
</dbReference>
<dbReference type="InterPro" id="IPR027417">
    <property type="entry name" value="P-loop_NTPase"/>
</dbReference>
<name>A0A840UZ77_9BACT</name>
<dbReference type="Gene3D" id="3.40.50.300">
    <property type="entry name" value="P-loop containing nucleotide triphosphate hydrolases"/>
    <property type="match status" value="1"/>
</dbReference>
<dbReference type="EMBL" id="JACHFD010000005">
    <property type="protein sequence ID" value="MBB5351082.1"/>
    <property type="molecule type" value="Genomic_DNA"/>
</dbReference>
<sequence>MAAEHGDQLIGIARSIRVWQEQQRPAVSDNQMIRRFPALGSDKTYRKLRNGDLESLNPSQHLPKYRGVWAAIEALIGAAAAEQIYEDLQPALETNLAAGSLIPQRGKKRLLIIEGPSGAGKTESLKLIAARFTGLVVQVEAHEGWRSAAGALRDILLAVDPRKKREDLPSSTADLMDATIMALGEGNHVLTIDEGHHMGAPVLNVLKTLLNRTRCHIIVAAIGTLWRKLAARSWEEARQLVFNRLHDRVILGPPSQTDVELFLSRRIPSLNGGDWRRAVPVIADHAGRSGNYAFLRDLSDRANQSDEEPAATDLIRWASELKALHER</sequence>
<evidence type="ECO:0000259" key="1">
    <source>
        <dbReference type="Pfam" id="PF13401"/>
    </source>
</evidence>
<accession>A0A840UZ77</accession>
<dbReference type="InterPro" id="IPR049945">
    <property type="entry name" value="AAA_22"/>
</dbReference>
<dbReference type="AlphaFoldDB" id="A0A840UZ77"/>
<comment type="caution">
    <text evidence="2">The sequence shown here is derived from an EMBL/GenBank/DDBJ whole genome shotgun (WGS) entry which is preliminary data.</text>
</comment>
<dbReference type="SUPFAM" id="SSF52540">
    <property type="entry name" value="P-loop containing nucleoside triphosphate hydrolases"/>
    <property type="match status" value="1"/>
</dbReference>
<reference evidence="2 3" key="1">
    <citation type="submission" date="2020-08" db="EMBL/GenBank/DDBJ databases">
        <title>Genomic Encyclopedia of Type Strains, Phase IV (KMG-IV): sequencing the most valuable type-strain genomes for metagenomic binning, comparative biology and taxonomic classification.</title>
        <authorList>
            <person name="Goeker M."/>
        </authorList>
    </citation>
    <scope>NUCLEOTIDE SEQUENCE [LARGE SCALE GENOMIC DNA]</scope>
    <source>
        <strain evidence="2 3">YC6886</strain>
    </source>
</reference>
<keyword evidence="3" id="KW-1185">Reference proteome</keyword>
<protein>
    <recommendedName>
        <fullName evidence="1">ORC1/DEAH AAA+ ATPase domain-containing protein</fullName>
    </recommendedName>
</protein>
<proteinExistence type="predicted"/>
<dbReference type="Pfam" id="PF13401">
    <property type="entry name" value="AAA_22"/>
    <property type="match status" value="1"/>
</dbReference>
<feature type="domain" description="ORC1/DEAH AAA+ ATPase" evidence="1">
    <location>
        <begin position="107"/>
        <end position="221"/>
    </location>
</feature>